<dbReference type="Pfam" id="PF12796">
    <property type="entry name" value="Ank_2"/>
    <property type="match status" value="5"/>
</dbReference>
<dbReference type="PANTHER" id="PTHR24173">
    <property type="entry name" value="ANKYRIN REPEAT CONTAINING"/>
    <property type="match status" value="1"/>
</dbReference>
<organism evidence="4 5">
    <name type="scientific">Plakobranchus ocellatus</name>
    <dbReference type="NCBI Taxonomy" id="259542"/>
    <lineage>
        <taxon>Eukaryota</taxon>
        <taxon>Metazoa</taxon>
        <taxon>Spiralia</taxon>
        <taxon>Lophotrochozoa</taxon>
        <taxon>Mollusca</taxon>
        <taxon>Gastropoda</taxon>
        <taxon>Heterobranchia</taxon>
        <taxon>Euthyneura</taxon>
        <taxon>Panpulmonata</taxon>
        <taxon>Sacoglossa</taxon>
        <taxon>Placobranchoidea</taxon>
        <taxon>Plakobranchidae</taxon>
        <taxon>Plakobranchus</taxon>
    </lineage>
</organism>
<feature type="repeat" description="ANK" evidence="3">
    <location>
        <begin position="473"/>
        <end position="505"/>
    </location>
</feature>
<proteinExistence type="predicted"/>
<reference evidence="4 5" key="1">
    <citation type="journal article" date="2021" name="Elife">
        <title>Chloroplast acquisition without the gene transfer in kleptoplastic sea slugs, Plakobranchus ocellatus.</title>
        <authorList>
            <person name="Maeda T."/>
            <person name="Takahashi S."/>
            <person name="Yoshida T."/>
            <person name="Shimamura S."/>
            <person name="Takaki Y."/>
            <person name="Nagai Y."/>
            <person name="Toyoda A."/>
            <person name="Suzuki Y."/>
            <person name="Arimoto A."/>
            <person name="Ishii H."/>
            <person name="Satoh N."/>
            <person name="Nishiyama T."/>
            <person name="Hasebe M."/>
            <person name="Maruyama T."/>
            <person name="Minagawa J."/>
            <person name="Obokata J."/>
            <person name="Shigenobu S."/>
        </authorList>
    </citation>
    <scope>NUCLEOTIDE SEQUENCE [LARGE SCALE GENOMIC DNA]</scope>
</reference>
<dbReference type="AlphaFoldDB" id="A0AAV3ZXV4"/>
<feature type="repeat" description="ANK" evidence="3">
    <location>
        <begin position="56"/>
        <end position="88"/>
    </location>
</feature>
<dbReference type="SUPFAM" id="SSF48403">
    <property type="entry name" value="Ankyrin repeat"/>
    <property type="match status" value="4"/>
</dbReference>
<comment type="caution">
    <text evidence="4">The sequence shown here is derived from an EMBL/GenBank/DDBJ whole genome shotgun (WGS) entry which is preliminary data.</text>
</comment>
<keyword evidence="1" id="KW-0677">Repeat</keyword>
<gene>
    <name evidence="4" type="ORF">PoB_002573800</name>
</gene>
<dbReference type="EMBL" id="BLXT01002950">
    <property type="protein sequence ID" value="GFN99232.1"/>
    <property type="molecule type" value="Genomic_DNA"/>
</dbReference>
<name>A0AAV3ZXV4_9GAST</name>
<feature type="repeat" description="ANK" evidence="3">
    <location>
        <begin position="123"/>
        <end position="155"/>
    </location>
</feature>
<dbReference type="PROSITE" id="PS50297">
    <property type="entry name" value="ANK_REP_REGION"/>
    <property type="match status" value="4"/>
</dbReference>
<dbReference type="PRINTS" id="PR01415">
    <property type="entry name" value="ANKYRIN"/>
</dbReference>
<feature type="repeat" description="ANK" evidence="3">
    <location>
        <begin position="558"/>
        <end position="590"/>
    </location>
</feature>
<feature type="repeat" description="ANK" evidence="3">
    <location>
        <begin position="404"/>
        <end position="436"/>
    </location>
</feature>
<dbReference type="Gene3D" id="1.25.40.20">
    <property type="entry name" value="Ankyrin repeat-containing domain"/>
    <property type="match status" value="3"/>
</dbReference>
<evidence type="ECO:0000256" key="2">
    <source>
        <dbReference type="ARBA" id="ARBA00023043"/>
    </source>
</evidence>
<evidence type="ECO:0000256" key="1">
    <source>
        <dbReference type="ARBA" id="ARBA00022737"/>
    </source>
</evidence>
<dbReference type="PROSITE" id="PS50088">
    <property type="entry name" value="ANK_REPEAT"/>
    <property type="match status" value="7"/>
</dbReference>
<evidence type="ECO:0000256" key="3">
    <source>
        <dbReference type="PROSITE-ProRule" id="PRU00023"/>
    </source>
</evidence>
<dbReference type="SMART" id="SM00248">
    <property type="entry name" value="ANK"/>
    <property type="match status" value="15"/>
</dbReference>
<sequence>MITVNQLLNDHVQGESHVISQDYLNAGLLQACKAGRKFFVHKLARSGAMICNKKGNCTTALHIAAQNGFLDIAAFLLYKGADVNALDHDLNTALILAINPAGSSDMLNLLLAYDAKVDCPNSEGMTALMKAVEAIDIDAIKILMSAKSDVTKTNKNGQASKDIAVKHGIADVFEHLAYEAENNLNSSFYANALTKAMLENHIEAVKIFLDCIHTDIEYRSKNYFDNKDEHNLTLKELVKSMSLAAQNKKKPDKIKLEMANILLANISQSNNRSGLRLRSCLIEATRAGVYELVEVLCKYEDFRPYYYRCDHPALTVAAQQGRTDILKLVLSYMSGTGGEQRKFDLGDSALCIALENGQTECAKFVLQNHRFSEADLNNMALKVVQLGKHEVLELVASYCEFHELAQSLLRPAVLSGSVETVKFVLNHGADINIRCSCGDVALVLAVCHLEHSECMKMVTFLVKSGARVDKGISDQSPLVCAVSMKRPEIVRYLLESGADVNEAGDDEGINPLIAALLCTRGILSLTQETVKHIEMSVITEIVKILLEAGADPNKATCLGNTAIHVAVIECCSGAIPLLLNAGAELEVRNFDGLTPLLLAADKGIADTIGLLKRYGANMAVLDNDGSTALLRALQSFRGSEEDTLRLLAYDKDQVNKQSKDGLTPLMLAAKKCDFSAVKILLELGADPNIVNDLSEKTCTALSILLENRQIFSDFLPCAEELIKHNGLDSIPNRCCLLLFEMIMSDERQMIQLMVTHGMAPLYANLNTVDHNMLKPFIRFVKESVKENMSPLATALLWNRLEIAQYMLKNWFLTRGDLVGSPQLPELRNALESLGRTEAVSFMDEHLSQPMPLIQLSFVAVSAFIGETAGRAGKIRNTPLPTILQNKLLFQYGNVPIDLTYVDGTIKGEPDVLIGNNALQLSLQRSIGMNSMRNESFQYLRELIFRTNNYYNSDSFVDIDGYYTNNGNYETDDEL</sequence>
<feature type="repeat" description="ANK" evidence="3">
    <location>
        <begin position="591"/>
        <end position="623"/>
    </location>
</feature>
<protein>
    <submittedName>
        <fullName evidence="4">Ankyrin-3</fullName>
    </submittedName>
</protein>
<accession>A0AAV3ZXV4</accession>
<keyword evidence="5" id="KW-1185">Reference proteome</keyword>
<keyword evidence="2 3" id="KW-0040">ANK repeat</keyword>
<dbReference type="InterPro" id="IPR002110">
    <property type="entry name" value="Ankyrin_rpt"/>
</dbReference>
<evidence type="ECO:0000313" key="4">
    <source>
        <dbReference type="EMBL" id="GFN99232.1"/>
    </source>
</evidence>
<feature type="repeat" description="ANK" evidence="3">
    <location>
        <begin position="660"/>
        <end position="692"/>
    </location>
</feature>
<dbReference type="PANTHER" id="PTHR24173:SF74">
    <property type="entry name" value="ANKYRIN REPEAT DOMAIN-CONTAINING PROTEIN 16"/>
    <property type="match status" value="1"/>
</dbReference>
<evidence type="ECO:0000313" key="5">
    <source>
        <dbReference type="Proteomes" id="UP000735302"/>
    </source>
</evidence>
<dbReference type="InterPro" id="IPR036770">
    <property type="entry name" value="Ankyrin_rpt-contain_sf"/>
</dbReference>
<dbReference type="Proteomes" id="UP000735302">
    <property type="component" value="Unassembled WGS sequence"/>
</dbReference>